<dbReference type="AlphaFoldDB" id="A0AAD0SQ31"/>
<dbReference type="InterPro" id="IPR046462">
    <property type="entry name" value="TerL_nuclease"/>
</dbReference>
<dbReference type="InterPro" id="IPR046461">
    <property type="entry name" value="TerL_ATPase"/>
</dbReference>
<name>A0AAD0SQ31_9BACT</name>
<dbReference type="PANTHER" id="PTHR41287">
    <property type="match status" value="1"/>
</dbReference>
<feature type="domain" description="Terminase large subunit-like ATPase" evidence="1">
    <location>
        <begin position="68"/>
        <end position="243"/>
    </location>
</feature>
<organism evidence="3 4">
    <name type="scientific">Arcobacter suis CECT 7833</name>
    <dbReference type="NCBI Taxonomy" id="663365"/>
    <lineage>
        <taxon>Bacteria</taxon>
        <taxon>Pseudomonadati</taxon>
        <taxon>Campylobacterota</taxon>
        <taxon>Epsilonproteobacteria</taxon>
        <taxon>Campylobacterales</taxon>
        <taxon>Arcobacteraceae</taxon>
        <taxon>Arcobacter</taxon>
    </lineage>
</organism>
<dbReference type="Pfam" id="PF20441">
    <property type="entry name" value="TerL_nuclease"/>
    <property type="match status" value="1"/>
</dbReference>
<sequence length="549" mass="62756">MKFNNQEVHAYYEKTFERHHRDLAAVESGAKSNLRFNKKLGIAYIKIIENMKHYKGELAGQNIKLEAWQKKSICIAFGWEKKNSRGKWVRRFNTVFFFIPRKNGKTLLASAITIADSIIRYEMGGEVVIFATKNKQAKLAWTGVEHMVKAHKELKDDSKITYGVITMQKTDTKFSTLGRDSDTEDGSNPTIGVADELHAHPDNSLWEVVESGQGSRIQPLMFGITTAGSNVFSPGYNMYEYAKNILEERIEDDSFFAFIAEPDKDDDPFEELTWAKANPNYGVSVSKDYMERQAKQAYERPELKNNFLIKNLNIWTNSAESFIPYEKWKACAGEMIDFTIPGAIPILVQGFDLSIADDFSAKANIYKYQNKYYVKMKHYIPKENLFEREKTLKVPLVSWVNEGWITATPGSTIDYDFIYEDMKIHLDSCKAVTYDPWKAKHLVKRLEDNGYEDNIPIRQGFGSISSPTKFFLDLVKEGNLVHENDPVLNWMVSNLTIISDATGNIKPDKTNPNKKIDGAAAIINALSYFEATQDEKTVNVYEERGLRDL</sequence>
<evidence type="ECO:0000259" key="1">
    <source>
        <dbReference type="Pfam" id="PF03354"/>
    </source>
</evidence>
<dbReference type="GO" id="GO:0004519">
    <property type="term" value="F:endonuclease activity"/>
    <property type="evidence" value="ECO:0007669"/>
    <property type="project" value="InterPro"/>
</dbReference>
<feature type="domain" description="Terminase large subunit-like endonuclease" evidence="2">
    <location>
        <begin position="250"/>
        <end position="530"/>
    </location>
</feature>
<dbReference type="RefSeq" id="WP_118885887.1">
    <property type="nucleotide sequence ID" value="NZ_CP032100.1"/>
</dbReference>
<dbReference type="Gene3D" id="3.40.50.300">
    <property type="entry name" value="P-loop containing nucleotide triphosphate hydrolases"/>
    <property type="match status" value="1"/>
</dbReference>
<evidence type="ECO:0000313" key="3">
    <source>
        <dbReference type="EMBL" id="AXX89332.1"/>
    </source>
</evidence>
<dbReference type="InterPro" id="IPR027417">
    <property type="entry name" value="P-loop_NTPase"/>
</dbReference>
<dbReference type="KEGG" id="asui:ASUIS_0841"/>
<dbReference type="Pfam" id="PF03354">
    <property type="entry name" value="TerL_ATPase"/>
    <property type="match status" value="1"/>
</dbReference>
<evidence type="ECO:0000313" key="4">
    <source>
        <dbReference type="Proteomes" id="UP000263040"/>
    </source>
</evidence>
<dbReference type="PANTHER" id="PTHR41287:SF1">
    <property type="entry name" value="PROTEIN YMFN"/>
    <property type="match status" value="1"/>
</dbReference>
<dbReference type="Proteomes" id="UP000263040">
    <property type="component" value="Chromosome"/>
</dbReference>
<proteinExistence type="predicted"/>
<dbReference type="InterPro" id="IPR005021">
    <property type="entry name" value="Terminase_largesu-like"/>
</dbReference>
<reference evidence="3 4" key="1">
    <citation type="submission" date="2018-08" db="EMBL/GenBank/DDBJ databases">
        <title>Complete genome of the Arcobacter suis type strain LMG 26152.</title>
        <authorList>
            <person name="Miller W.G."/>
            <person name="Yee E."/>
            <person name="Bono J.L."/>
        </authorList>
    </citation>
    <scope>NUCLEOTIDE SEQUENCE [LARGE SCALE GENOMIC DNA]</scope>
    <source>
        <strain evidence="3 4">CECT 7833</strain>
    </source>
</reference>
<gene>
    <name evidence="3" type="ORF">ASUIS_0841</name>
</gene>
<evidence type="ECO:0000259" key="2">
    <source>
        <dbReference type="Pfam" id="PF20441"/>
    </source>
</evidence>
<protein>
    <submittedName>
        <fullName evidence="3">Phage terminase, large subunit</fullName>
    </submittedName>
</protein>
<accession>A0AAD0SQ31</accession>
<keyword evidence="4" id="KW-1185">Reference proteome</keyword>
<dbReference type="EMBL" id="CP032100">
    <property type="protein sequence ID" value="AXX89332.1"/>
    <property type="molecule type" value="Genomic_DNA"/>
</dbReference>